<evidence type="ECO:0008006" key="4">
    <source>
        <dbReference type="Google" id="ProtNLM"/>
    </source>
</evidence>
<accession>A0ABQ2H160</accession>
<feature type="chain" id="PRO_5045045427" description="Fimbrial biogenesis outer membrane usher protein" evidence="1">
    <location>
        <begin position="23"/>
        <end position="707"/>
    </location>
</feature>
<protein>
    <recommendedName>
        <fullName evidence="4">Fimbrial biogenesis outer membrane usher protein</fullName>
    </recommendedName>
</protein>
<reference evidence="3" key="1">
    <citation type="journal article" date="2019" name="Int. J. Syst. Evol. Microbiol.">
        <title>The Global Catalogue of Microorganisms (GCM) 10K type strain sequencing project: providing services to taxonomists for standard genome sequencing and annotation.</title>
        <authorList>
            <consortium name="The Broad Institute Genomics Platform"/>
            <consortium name="The Broad Institute Genome Sequencing Center for Infectious Disease"/>
            <person name="Wu L."/>
            <person name="Ma J."/>
        </authorList>
    </citation>
    <scope>NUCLEOTIDE SEQUENCE [LARGE SCALE GENOMIC DNA]</scope>
    <source>
        <strain evidence="3">JCM 15443</strain>
    </source>
</reference>
<evidence type="ECO:0000313" key="2">
    <source>
        <dbReference type="EMBL" id="GGM21839.1"/>
    </source>
</evidence>
<organism evidence="2 3">
    <name type="scientific">Deinococcus aerophilus</name>
    <dbReference type="NCBI Taxonomy" id="522488"/>
    <lineage>
        <taxon>Bacteria</taxon>
        <taxon>Thermotogati</taxon>
        <taxon>Deinococcota</taxon>
        <taxon>Deinococci</taxon>
        <taxon>Deinococcales</taxon>
        <taxon>Deinococcaceae</taxon>
        <taxon>Deinococcus</taxon>
    </lineage>
</organism>
<dbReference type="EMBL" id="BMOM01000053">
    <property type="protein sequence ID" value="GGM21839.1"/>
    <property type="molecule type" value="Genomic_DNA"/>
</dbReference>
<evidence type="ECO:0000256" key="1">
    <source>
        <dbReference type="SAM" id="SignalP"/>
    </source>
</evidence>
<sequence length="707" mass="74399">MKRWLALSVVLGLCPLYSPAQAQAGGSAAAAVCASTEELVDLQVRGVSRGTYSLRRVASDLWIQREALQAGEDRYGLEALACDEETFVRLNPVLAAQYDPEAQTVRFEPQPDLLPTYTQSVKLPVLAEPEGLPVYALDYGLNVHYQPQSGVNQSGSLNGSYAYGKFSAQVGVAESSSPGRALTVDPSASARYQLSPTAHVEAGWNIAPILTTSLDGFSGVQARVTGVNLRYLDVFTVDLPLPATVRLVAGGAYLGEWTFGAGRVQFRSVPLPGSSGAVSAVIEDASGRREVGQNYSFPSAVLPGAGYSALAEAGLLDQVPYANGRVSYGLTDSLTLDAQFGVRASRPTGAISVTAASQTQAFTVGYLHNLYGLTDAATLDYRGRLGAVGLGLAAQVPLQDPRQLRGEAVLGYDLGGFATGLAVGYDQRQAGWYGRAQITGQLNPTLRLSAMGKISEQTKQFTVTLGYKPSEQWDAQVGTSVGAAGPSVRAAARYAPTPDQSVRMLYSSGVLYGEYRRRGLADYAVGAATTGQVDASIQGALVYANNRIYASAARTSDVTVLLDTGVPGLAVYAGGTYQGRTDASGALTFSIPAGAQIDLRVDPKALPIEIGMREAHLVLSGTASRSIKVDWRSNFQRLRFVSFQLADGQEAAYGTVSLEGGDRYGLDAFGTVVLPAAAQPLSGILTLRDGRSCPVTIGVQDEVVSCP</sequence>
<evidence type="ECO:0000313" key="3">
    <source>
        <dbReference type="Proteomes" id="UP000661918"/>
    </source>
</evidence>
<comment type="caution">
    <text evidence="2">The sequence shown here is derived from an EMBL/GenBank/DDBJ whole genome shotgun (WGS) entry which is preliminary data.</text>
</comment>
<name>A0ABQ2H160_9DEIO</name>
<feature type="signal peptide" evidence="1">
    <location>
        <begin position="1"/>
        <end position="22"/>
    </location>
</feature>
<gene>
    <name evidence="2" type="ORF">GCM10010841_32120</name>
</gene>
<keyword evidence="3" id="KW-1185">Reference proteome</keyword>
<dbReference type="Proteomes" id="UP000661918">
    <property type="component" value="Unassembled WGS sequence"/>
</dbReference>
<keyword evidence="1" id="KW-0732">Signal</keyword>
<proteinExistence type="predicted"/>